<dbReference type="AlphaFoldDB" id="A0A7W2AQ74"/>
<dbReference type="Pfam" id="PF00291">
    <property type="entry name" value="PALP"/>
    <property type="match status" value="1"/>
</dbReference>
<evidence type="ECO:0000256" key="10">
    <source>
        <dbReference type="ARBA" id="ARBA00023239"/>
    </source>
</evidence>
<evidence type="ECO:0000256" key="6">
    <source>
        <dbReference type="ARBA" id="ARBA00010869"/>
    </source>
</evidence>
<evidence type="ECO:0000256" key="2">
    <source>
        <dbReference type="ARBA" id="ARBA00001913"/>
    </source>
</evidence>
<evidence type="ECO:0000256" key="7">
    <source>
        <dbReference type="ARBA" id="ARBA00012096"/>
    </source>
</evidence>
<comment type="caution">
    <text evidence="14">The sequence shown here is derived from an EMBL/GenBank/DDBJ whole genome shotgun (WGS) entry which is preliminary data.</text>
</comment>
<dbReference type="SUPFAM" id="SSF53686">
    <property type="entry name" value="Tryptophan synthase beta subunit-like PLP-dependent enzymes"/>
    <property type="match status" value="1"/>
</dbReference>
<evidence type="ECO:0000259" key="13">
    <source>
        <dbReference type="Pfam" id="PF00291"/>
    </source>
</evidence>
<name>A0A7W2AQ74_9BACL</name>
<dbReference type="GO" id="GO:0018114">
    <property type="term" value="F:threonine racemase activity"/>
    <property type="evidence" value="ECO:0007669"/>
    <property type="project" value="TreeGrafter"/>
</dbReference>
<evidence type="ECO:0000313" key="15">
    <source>
        <dbReference type="Proteomes" id="UP000538292"/>
    </source>
</evidence>
<dbReference type="GO" id="GO:0030170">
    <property type="term" value="F:pyridoxal phosphate binding"/>
    <property type="evidence" value="ECO:0007669"/>
    <property type="project" value="InterPro"/>
</dbReference>
<dbReference type="PROSITE" id="PS00165">
    <property type="entry name" value="DEHYDRATASE_SER_THR"/>
    <property type="match status" value="1"/>
</dbReference>
<evidence type="ECO:0000256" key="8">
    <source>
        <dbReference type="ARBA" id="ARBA00022842"/>
    </source>
</evidence>
<evidence type="ECO:0000256" key="9">
    <source>
        <dbReference type="ARBA" id="ARBA00022898"/>
    </source>
</evidence>
<protein>
    <recommendedName>
        <fullName evidence="7">threonine ammonia-lyase</fullName>
        <ecNumber evidence="7">4.3.1.19</ecNumber>
    </recommendedName>
    <alternativeName>
        <fullName evidence="12">Threonine deaminase</fullName>
    </alternativeName>
</protein>
<dbReference type="GO" id="GO:0070179">
    <property type="term" value="P:D-serine biosynthetic process"/>
    <property type="evidence" value="ECO:0007669"/>
    <property type="project" value="TreeGrafter"/>
</dbReference>
<dbReference type="PANTHER" id="PTHR43050">
    <property type="entry name" value="SERINE / THREONINE RACEMASE FAMILY MEMBER"/>
    <property type="match status" value="1"/>
</dbReference>
<evidence type="ECO:0000256" key="3">
    <source>
        <dbReference type="ARBA" id="ARBA00001933"/>
    </source>
</evidence>
<keyword evidence="15" id="KW-1185">Reference proteome</keyword>
<organism evidence="14 15">
    <name type="scientific">Thermoactinomyces mirandus</name>
    <dbReference type="NCBI Taxonomy" id="2756294"/>
    <lineage>
        <taxon>Bacteria</taxon>
        <taxon>Bacillati</taxon>
        <taxon>Bacillota</taxon>
        <taxon>Bacilli</taxon>
        <taxon>Bacillales</taxon>
        <taxon>Thermoactinomycetaceae</taxon>
        <taxon>Thermoactinomyces</taxon>
    </lineage>
</organism>
<dbReference type="GO" id="GO:0005524">
    <property type="term" value="F:ATP binding"/>
    <property type="evidence" value="ECO:0007669"/>
    <property type="project" value="TreeGrafter"/>
</dbReference>
<dbReference type="Proteomes" id="UP000538292">
    <property type="component" value="Unassembled WGS sequence"/>
</dbReference>
<dbReference type="InterPro" id="IPR000634">
    <property type="entry name" value="Ser/Thr_deHydtase_PyrdxlP-BS"/>
</dbReference>
<dbReference type="RefSeq" id="WP_181738410.1">
    <property type="nucleotide sequence ID" value="NZ_JACEOL010000014.1"/>
</dbReference>
<evidence type="ECO:0000256" key="5">
    <source>
        <dbReference type="ARBA" id="ARBA00001946"/>
    </source>
</evidence>
<dbReference type="GO" id="GO:0030378">
    <property type="term" value="F:serine racemase activity"/>
    <property type="evidence" value="ECO:0007669"/>
    <property type="project" value="TreeGrafter"/>
</dbReference>
<dbReference type="GO" id="GO:0004794">
    <property type="term" value="F:threonine deaminase activity"/>
    <property type="evidence" value="ECO:0007669"/>
    <property type="project" value="UniProtKB-EC"/>
</dbReference>
<feature type="domain" description="Tryptophan synthase beta chain-like PALP" evidence="13">
    <location>
        <begin position="18"/>
        <end position="306"/>
    </location>
</feature>
<keyword evidence="9" id="KW-0663">Pyridoxal phosphate</keyword>
<comment type="similarity">
    <text evidence="6">Belongs to the serine/threonine dehydratase family.</text>
</comment>
<keyword evidence="8" id="KW-0460">Magnesium</keyword>
<evidence type="ECO:0000256" key="1">
    <source>
        <dbReference type="ARBA" id="ARBA00001274"/>
    </source>
</evidence>
<dbReference type="CDD" id="cd01562">
    <property type="entry name" value="Thr-dehyd"/>
    <property type="match status" value="1"/>
</dbReference>
<evidence type="ECO:0000256" key="4">
    <source>
        <dbReference type="ARBA" id="ARBA00001936"/>
    </source>
</evidence>
<comment type="cofactor">
    <cofactor evidence="5">
        <name>Mg(2+)</name>
        <dbReference type="ChEBI" id="CHEBI:18420"/>
    </cofactor>
</comment>
<dbReference type="EC" id="4.3.1.19" evidence="7"/>
<dbReference type="Gene3D" id="3.40.50.1100">
    <property type="match status" value="2"/>
</dbReference>
<dbReference type="InterPro" id="IPR001926">
    <property type="entry name" value="TrpB-like_PALP"/>
</dbReference>
<dbReference type="InterPro" id="IPR036052">
    <property type="entry name" value="TrpB-like_PALP_sf"/>
</dbReference>
<dbReference type="GO" id="GO:0000287">
    <property type="term" value="F:magnesium ion binding"/>
    <property type="evidence" value="ECO:0007669"/>
    <property type="project" value="TreeGrafter"/>
</dbReference>
<evidence type="ECO:0000256" key="12">
    <source>
        <dbReference type="ARBA" id="ARBA00031427"/>
    </source>
</evidence>
<comment type="function">
    <text evidence="11">Catalyzes the anaerobic formation of alpha-ketobutyrate and ammonia from threonine in a two-step reaction. The first step involved a dehydration of threonine and a production of enamine intermediates (aminocrotonate), which tautomerizes to its imine form (iminobutyrate). Both intermediates are unstable and short-lived. The second step is the nonenzymatic hydrolysis of the enamine/imine intermediates to form 2-ketobutyrate and free ammonia. In the low water environment of the cell, the second step is accelerated by RidA.</text>
</comment>
<evidence type="ECO:0000313" key="14">
    <source>
        <dbReference type="EMBL" id="MBA4601684.1"/>
    </source>
</evidence>
<dbReference type="PANTHER" id="PTHR43050:SF1">
    <property type="entry name" value="SERINE RACEMASE"/>
    <property type="match status" value="1"/>
</dbReference>
<comment type="cofactor">
    <cofactor evidence="4">
        <name>Mn(2+)</name>
        <dbReference type="ChEBI" id="CHEBI:29035"/>
    </cofactor>
</comment>
<dbReference type="EMBL" id="JACEOL010000014">
    <property type="protein sequence ID" value="MBA4601684.1"/>
    <property type="molecule type" value="Genomic_DNA"/>
</dbReference>
<accession>A0A7W2AQ74</accession>
<sequence>MKLPISFEQVVVARKRIQGNIHPTPVITSRTLDEWAGCKVFLKCENLQRTGSFKFRGAYHAIGQLTPEQKKRGIIAFSSGNHAQATALAARLLGVPAVISMPADAPQVKIVATRGYGAETVFYNRFTEDREEVTRRIAEKRQLTLIPPYNHPDIMAGAGTAAMELLEQVSDLGAVITPVGGGGLLSGTAVASKRMSSGISVFGVEPENADDTRRSLLAGRRLTIPAPETIADGLRITTPGELTFPVIQSHVDDIVTVSEKMIKEAVRFAIMRLKLVIEPSGAVPLAALLDRRFPRSLHRVGVIVSGGNMDPAVLARLLE</sequence>
<gene>
    <name evidence="14" type="ORF">H2C83_04975</name>
</gene>
<dbReference type="FunFam" id="3.40.50.1100:FF:000007">
    <property type="entry name" value="L-threonine dehydratase catabolic TdcB"/>
    <property type="match status" value="1"/>
</dbReference>
<comment type="cofactor">
    <cofactor evidence="2">
        <name>Ca(2+)</name>
        <dbReference type="ChEBI" id="CHEBI:29108"/>
    </cofactor>
</comment>
<proteinExistence type="inferred from homology"/>
<comment type="cofactor">
    <cofactor evidence="3">
        <name>pyridoxal 5'-phosphate</name>
        <dbReference type="ChEBI" id="CHEBI:597326"/>
    </cofactor>
</comment>
<comment type="catalytic activity">
    <reaction evidence="1">
        <text>L-threonine = 2-oxobutanoate + NH4(+)</text>
        <dbReference type="Rhea" id="RHEA:22108"/>
        <dbReference type="ChEBI" id="CHEBI:16763"/>
        <dbReference type="ChEBI" id="CHEBI:28938"/>
        <dbReference type="ChEBI" id="CHEBI:57926"/>
        <dbReference type="EC" id="4.3.1.19"/>
    </reaction>
</comment>
<reference evidence="14 15" key="1">
    <citation type="submission" date="2020-07" db="EMBL/GenBank/DDBJ databases">
        <title>Thermoactinomyces phylogeny.</title>
        <authorList>
            <person name="Dunlap C."/>
        </authorList>
    </citation>
    <scope>NUCLEOTIDE SEQUENCE [LARGE SCALE GENOMIC DNA]</scope>
    <source>
        <strain evidence="14 15">AMNI-1</strain>
    </source>
</reference>
<keyword evidence="10" id="KW-0456">Lyase</keyword>
<evidence type="ECO:0000256" key="11">
    <source>
        <dbReference type="ARBA" id="ARBA00025527"/>
    </source>
</evidence>
<dbReference type="GO" id="GO:0003941">
    <property type="term" value="F:L-serine ammonia-lyase activity"/>
    <property type="evidence" value="ECO:0007669"/>
    <property type="project" value="TreeGrafter"/>
</dbReference>